<evidence type="ECO:0000256" key="8">
    <source>
        <dbReference type="ARBA" id="ARBA00022898"/>
    </source>
</evidence>
<dbReference type="Gene3D" id="3.90.1150.10">
    <property type="entry name" value="Aspartate Aminotransferase, domain 1"/>
    <property type="match status" value="1"/>
</dbReference>
<dbReference type="GO" id="GO:0030170">
    <property type="term" value="F:pyridoxal phosphate binding"/>
    <property type="evidence" value="ECO:0007669"/>
    <property type="project" value="InterPro"/>
</dbReference>
<comment type="caution">
    <text evidence="9">The sequence shown here is derived from an EMBL/GenBank/DDBJ whole genome shotgun (WGS) entry which is preliminary data.</text>
</comment>
<evidence type="ECO:0000256" key="7">
    <source>
        <dbReference type="ARBA" id="ARBA00022679"/>
    </source>
</evidence>
<evidence type="ECO:0000256" key="2">
    <source>
        <dbReference type="ARBA" id="ARBA00004173"/>
    </source>
</evidence>
<dbReference type="AlphaFoldDB" id="X1A6M2"/>
<evidence type="ECO:0000256" key="5">
    <source>
        <dbReference type="ARBA" id="ARBA00013049"/>
    </source>
</evidence>
<keyword evidence="8" id="KW-0663">Pyridoxal phosphate</keyword>
<keyword evidence="6" id="KW-0032">Aminotransferase</keyword>
<feature type="non-terminal residue" evidence="9">
    <location>
        <position position="1"/>
    </location>
</feature>
<comment type="cofactor">
    <cofactor evidence="1">
        <name>pyridoxal 5'-phosphate</name>
        <dbReference type="ChEBI" id="CHEBI:597326"/>
    </cofactor>
</comment>
<dbReference type="InterPro" id="IPR015422">
    <property type="entry name" value="PyrdxlP-dep_Trfase_small"/>
</dbReference>
<dbReference type="PANTHER" id="PTHR45688">
    <property type="match status" value="1"/>
</dbReference>
<dbReference type="PANTHER" id="PTHR45688:SF3">
    <property type="entry name" value="ALANINE--GLYOXYLATE AMINOTRANSFERASE 2, MITOCHONDRIAL"/>
    <property type="match status" value="1"/>
</dbReference>
<proteinExistence type="inferred from homology"/>
<dbReference type="GO" id="GO:0005739">
    <property type="term" value="C:mitochondrion"/>
    <property type="evidence" value="ECO:0007669"/>
    <property type="project" value="UniProtKB-SubCell"/>
</dbReference>
<dbReference type="InterPro" id="IPR015424">
    <property type="entry name" value="PyrdxlP-dep_Trfase"/>
</dbReference>
<evidence type="ECO:0000256" key="3">
    <source>
        <dbReference type="ARBA" id="ARBA00008954"/>
    </source>
</evidence>
<keyword evidence="7" id="KW-0808">Transferase</keyword>
<evidence type="ECO:0000256" key="6">
    <source>
        <dbReference type="ARBA" id="ARBA00022576"/>
    </source>
</evidence>
<organism evidence="9">
    <name type="scientific">marine sediment metagenome</name>
    <dbReference type="NCBI Taxonomy" id="412755"/>
    <lineage>
        <taxon>unclassified sequences</taxon>
        <taxon>metagenomes</taxon>
        <taxon>ecological metagenomes</taxon>
    </lineage>
</organism>
<sequence>ANGMPLGAVIGKKNIMDKYDKACPESTRAGNEISCAASLAALNVIEKEQLLKQTMKIGNHMIKRLHEMSEEHEIIGDIRGKGLLIGVELVKDRISKKPDIEKIIELRTRVRKKGLILSSCGTYRQVIKIAPPLIISEEEADVGLNIFEDTIKEIE</sequence>
<dbReference type="EMBL" id="BART01002055">
    <property type="protein sequence ID" value="GAG55846.1"/>
    <property type="molecule type" value="Genomic_DNA"/>
</dbReference>
<dbReference type="Pfam" id="PF00202">
    <property type="entry name" value="Aminotran_3"/>
    <property type="match status" value="1"/>
</dbReference>
<dbReference type="Gene3D" id="3.40.640.10">
    <property type="entry name" value="Type I PLP-dependent aspartate aminotransferase-like (Major domain)"/>
    <property type="match status" value="1"/>
</dbReference>
<dbReference type="InterPro" id="IPR015421">
    <property type="entry name" value="PyrdxlP-dep_Trfase_major"/>
</dbReference>
<dbReference type="InterPro" id="IPR005814">
    <property type="entry name" value="Aminotrans_3"/>
</dbReference>
<name>X1A6M2_9ZZZZ</name>
<dbReference type="SUPFAM" id="SSF53383">
    <property type="entry name" value="PLP-dependent transferases"/>
    <property type="match status" value="1"/>
</dbReference>
<comment type="subcellular location">
    <subcellularLocation>
        <location evidence="2">Mitochondrion</location>
    </subcellularLocation>
</comment>
<dbReference type="EC" id="2.6.1.44" evidence="5"/>
<evidence type="ECO:0000256" key="4">
    <source>
        <dbReference type="ARBA" id="ARBA00011881"/>
    </source>
</evidence>
<protein>
    <recommendedName>
        <fullName evidence="5">alanine--glyoxylate transaminase</fullName>
        <ecNumber evidence="5">2.6.1.44</ecNumber>
    </recommendedName>
</protein>
<accession>X1A6M2</accession>
<evidence type="ECO:0000313" key="9">
    <source>
        <dbReference type="EMBL" id="GAG55846.1"/>
    </source>
</evidence>
<comment type="similarity">
    <text evidence="3">Belongs to the class-III pyridoxal-phosphate-dependent aminotransferase family.</text>
</comment>
<dbReference type="GO" id="GO:0008453">
    <property type="term" value="F:alanine-glyoxylate transaminase activity"/>
    <property type="evidence" value="ECO:0007669"/>
    <property type="project" value="UniProtKB-EC"/>
</dbReference>
<comment type="subunit">
    <text evidence="4">Homotetramer.</text>
</comment>
<reference evidence="9" key="1">
    <citation type="journal article" date="2014" name="Front. Microbiol.">
        <title>High frequency of phylogenetically diverse reductive dehalogenase-homologous genes in deep subseafloor sedimentary metagenomes.</title>
        <authorList>
            <person name="Kawai M."/>
            <person name="Futagami T."/>
            <person name="Toyoda A."/>
            <person name="Takaki Y."/>
            <person name="Nishi S."/>
            <person name="Hori S."/>
            <person name="Arai W."/>
            <person name="Tsubouchi T."/>
            <person name="Morono Y."/>
            <person name="Uchiyama I."/>
            <person name="Ito T."/>
            <person name="Fujiyama A."/>
            <person name="Inagaki F."/>
            <person name="Takami H."/>
        </authorList>
    </citation>
    <scope>NUCLEOTIDE SEQUENCE</scope>
    <source>
        <strain evidence="9">Expedition CK06-06</strain>
    </source>
</reference>
<gene>
    <name evidence="9" type="ORF">S01H4_06594</name>
</gene>
<evidence type="ECO:0000256" key="1">
    <source>
        <dbReference type="ARBA" id="ARBA00001933"/>
    </source>
</evidence>